<proteinExistence type="predicted"/>
<sequence>MLITVELWSNWPSLLLYVSAPNTNCPPFGSVHDFFQFHCSSNSSSDPQSALAGPNRSPVLQSKLRIFILRFKIVPQTDWPVY</sequence>
<dbReference type="Proteomes" id="UP001642487">
    <property type="component" value="Chromosome 1"/>
</dbReference>
<name>A0ABP0XUN2_9ROSI</name>
<protein>
    <submittedName>
        <fullName evidence="1">Uncharacterized protein</fullName>
    </submittedName>
</protein>
<reference evidence="1 2" key="1">
    <citation type="submission" date="2024-03" db="EMBL/GenBank/DDBJ databases">
        <authorList>
            <person name="Gkanogiannis A."/>
            <person name="Becerra Lopez-Lavalle L."/>
        </authorList>
    </citation>
    <scope>NUCLEOTIDE SEQUENCE [LARGE SCALE GENOMIC DNA]</scope>
</reference>
<dbReference type="EMBL" id="OZ021735">
    <property type="protein sequence ID" value="CAK9310252.1"/>
    <property type="molecule type" value="Genomic_DNA"/>
</dbReference>
<accession>A0ABP0XUN2</accession>
<gene>
    <name evidence="1" type="ORF">CITCOLO1_LOCUS1870</name>
</gene>
<evidence type="ECO:0000313" key="2">
    <source>
        <dbReference type="Proteomes" id="UP001642487"/>
    </source>
</evidence>
<keyword evidence="2" id="KW-1185">Reference proteome</keyword>
<evidence type="ECO:0000313" key="1">
    <source>
        <dbReference type="EMBL" id="CAK9310252.1"/>
    </source>
</evidence>
<organism evidence="1 2">
    <name type="scientific">Citrullus colocynthis</name>
    <name type="common">colocynth</name>
    <dbReference type="NCBI Taxonomy" id="252529"/>
    <lineage>
        <taxon>Eukaryota</taxon>
        <taxon>Viridiplantae</taxon>
        <taxon>Streptophyta</taxon>
        <taxon>Embryophyta</taxon>
        <taxon>Tracheophyta</taxon>
        <taxon>Spermatophyta</taxon>
        <taxon>Magnoliopsida</taxon>
        <taxon>eudicotyledons</taxon>
        <taxon>Gunneridae</taxon>
        <taxon>Pentapetalae</taxon>
        <taxon>rosids</taxon>
        <taxon>fabids</taxon>
        <taxon>Cucurbitales</taxon>
        <taxon>Cucurbitaceae</taxon>
        <taxon>Benincaseae</taxon>
        <taxon>Citrullus</taxon>
    </lineage>
</organism>